<evidence type="ECO:0000313" key="2">
    <source>
        <dbReference type="Proteomes" id="UP001519460"/>
    </source>
</evidence>
<reference evidence="1 2" key="1">
    <citation type="journal article" date="2023" name="Sci. Data">
        <title>Genome assembly of the Korean intertidal mud-creeper Batillaria attramentaria.</title>
        <authorList>
            <person name="Patra A.K."/>
            <person name="Ho P.T."/>
            <person name="Jun S."/>
            <person name="Lee S.J."/>
            <person name="Kim Y."/>
            <person name="Won Y.J."/>
        </authorList>
    </citation>
    <scope>NUCLEOTIDE SEQUENCE [LARGE SCALE GENOMIC DNA]</scope>
    <source>
        <strain evidence="1">Wonlab-2016</strain>
    </source>
</reference>
<comment type="caution">
    <text evidence="1">The sequence shown here is derived from an EMBL/GenBank/DDBJ whole genome shotgun (WGS) entry which is preliminary data.</text>
</comment>
<accession>A0ABD0M3P5</accession>
<feature type="non-terminal residue" evidence="1">
    <location>
        <position position="239"/>
    </location>
</feature>
<keyword evidence="2" id="KW-1185">Reference proteome</keyword>
<feature type="non-terminal residue" evidence="1">
    <location>
        <position position="1"/>
    </location>
</feature>
<organism evidence="1 2">
    <name type="scientific">Batillaria attramentaria</name>
    <dbReference type="NCBI Taxonomy" id="370345"/>
    <lineage>
        <taxon>Eukaryota</taxon>
        <taxon>Metazoa</taxon>
        <taxon>Spiralia</taxon>
        <taxon>Lophotrochozoa</taxon>
        <taxon>Mollusca</taxon>
        <taxon>Gastropoda</taxon>
        <taxon>Caenogastropoda</taxon>
        <taxon>Sorbeoconcha</taxon>
        <taxon>Cerithioidea</taxon>
        <taxon>Batillariidae</taxon>
        <taxon>Batillaria</taxon>
    </lineage>
</organism>
<dbReference type="Proteomes" id="UP001519460">
    <property type="component" value="Unassembled WGS sequence"/>
</dbReference>
<dbReference type="AlphaFoldDB" id="A0ABD0M3P5"/>
<dbReference type="EMBL" id="JACVVK020000006">
    <property type="protein sequence ID" value="KAK7506524.1"/>
    <property type="molecule type" value="Genomic_DNA"/>
</dbReference>
<proteinExistence type="predicted"/>
<evidence type="ECO:0000313" key="1">
    <source>
        <dbReference type="EMBL" id="KAK7506524.1"/>
    </source>
</evidence>
<name>A0ABD0M3P5_9CAEN</name>
<sequence>DLLLWLQQYLEDPPNAVCHAKWSFAWMRLSGTFTPAFPVPVQYGSCHACLSKRDASKLIREAEDKAGWQEDRNNGSARSDPVCRQSIGIAWYHHTFRWFTTSFLARLINLAEFTTWPFEERSTTVPSEKMVPRHGFFGLCASWFSVVLQTASDKATMQQSRPLRVWLRAGAGAILIKGEALSHIHLLLQCSHFSGVRLPGNYVFATHPGLSCLYQLDEVLFVVARFCRPRLLALQLCRW</sequence>
<gene>
    <name evidence="1" type="ORF">BaRGS_00001999</name>
</gene>
<protein>
    <submittedName>
        <fullName evidence="1">Uncharacterized protein</fullName>
    </submittedName>
</protein>